<dbReference type="GO" id="GO:0004834">
    <property type="term" value="F:tryptophan synthase activity"/>
    <property type="evidence" value="ECO:0007669"/>
    <property type="project" value="UniProtKB-UniRule"/>
</dbReference>
<dbReference type="PANTHER" id="PTHR48077">
    <property type="entry name" value="TRYPTOPHAN SYNTHASE-RELATED"/>
    <property type="match status" value="1"/>
</dbReference>
<dbReference type="Gene3D" id="3.40.50.1100">
    <property type="match status" value="2"/>
</dbReference>
<dbReference type="RefSeq" id="WP_201329443.1">
    <property type="nucleotide sequence ID" value="NZ_AP023214.1"/>
</dbReference>
<evidence type="ECO:0000256" key="4">
    <source>
        <dbReference type="ARBA" id="ARBA00009982"/>
    </source>
</evidence>
<dbReference type="InterPro" id="IPR023026">
    <property type="entry name" value="Trp_synth_beta/beta-like"/>
</dbReference>
<dbReference type="InterPro" id="IPR001926">
    <property type="entry name" value="TrpB-like_PALP"/>
</dbReference>
<dbReference type="PROSITE" id="PS00168">
    <property type="entry name" value="TRP_SYNTHASE_BETA"/>
    <property type="match status" value="1"/>
</dbReference>
<keyword evidence="10 12" id="KW-0456">Lyase</keyword>
<evidence type="ECO:0000256" key="10">
    <source>
        <dbReference type="ARBA" id="ARBA00023239"/>
    </source>
</evidence>
<dbReference type="HAMAP" id="MF_00133">
    <property type="entry name" value="Trp_synth_beta"/>
    <property type="match status" value="1"/>
</dbReference>
<organism evidence="14 15">
    <name type="scientific">Candidatus Carsonella ruddii</name>
    <name type="common">Diaphorina cf. continua</name>
    <dbReference type="NCBI Taxonomy" id="2661587"/>
    <lineage>
        <taxon>Bacteria</taxon>
        <taxon>Pseudomonadati</taxon>
        <taxon>Pseudomonadota</taxon>
        <taxon>Gammaproteobacteria</taxon>
        <taxon>Oceanospirillales</taxon>
        <taxon>Halomonadaceae</taxon>
        <taxon>Zymobacter group</taxon>
        <taxon>Candidatus Carsonella</taxon>
    </lineage>
</organism>
<evidence type="ECO:0000256" key="2">
    <source>
        <dbReference type="ARBA" id="ARBA00002786"/>
    </source>
</evidence>
<dbReference type="NCBIfam" id="TIGR00263">
    <property type="entry name" value="trpB"/>
    <property type="match status" value="1"/>
</dbReference>
<dbReference type="AlphaFoldDB" id="A0A7R6VYC4"/>
<dbReference type="PIRSF" id="PIRSF001413">
    <property type="entry name" value="Trp_syn_beta"/>
    <property type="match status" value="1"/>
</dbReference>
<feature type="domain" description="Tryptophan synthase beta chain-like PALP" evidence="13">
    <location>
        <begin position="55"/>
        <end position="258"/>
    </location>
</feature>
<evidence type="ECO:0000259" key="13">
    <source>
        <dbReference type="Pfam" id="PF00291"/>
    </source>
</evidence>
<comment type="pathway">
    <text evidence="3 12">Amino-acid biosynthesis; L-tryptophan biosynthesis; L-tryptophan from chorismate: step 5/5.</text>
</comment>
<evidence type="ECO:0000256" key="5">
    <source>
        <dbReference type="ARBA" id="ARBA00011270"/>
    </source>
</evidence>
<dbReference type="KEGG" id="crr:CRDco_1280"/>
<sequence length="379" mass="42857">MIYPNKFGLFNIFGGKYLPELLQPLINSLYYIYVNIIKNKFFKVELLKYFNLFLGRPTPIYYCKNISNILKGSKIFLKREDLNFTGAHKINNSVAQSLLAKFLKKKRIICETGAGMHGVSTATSCCLLNLESIVYIGENDYKRQNINVKKIKLLGGKIYLVQYGNLKEAMNEAIKDWSNNILNSYYLIGTASGPHPYPTIVRDFQSIIGYEIYQQLNFNFYNKKYILACVGGGSNSLGIFFNFINSNFKLIATESGGVSKKKTASSIFYGKRGVLHGNYSYLLQDNQGNVLKTASVSAGLDYPGIGPELSFFYNKNRIIFIPIFNNEVIYIFNLFPKIEGIIPALETSHALFLSFKISKFLNHNDLIIVSMSGKGDKDI</sequence>
<comment type="similarity">
    <text evidence="4 12">Belongs to the TrpB family.</text>
</comment>
<dbReference type="InterPro" id="IPR036052">
    <property type="entry name" value="TrpB-like_PALP_sf"/>
</dbReference>
<evidence type="ECO:0000313" key="15">
    <source>
        <dbReference type="Proteomes" id="UP000595596"/>
    </source>
</evidence>
<dbReference type="UniPathway" id="UPA00035">
    <property type="reaction ID" value="UER00044"/>
</dbReference>
<evidence type="ECO:0000256" key="6">
    <source>
        <dbReference type="ARBA" id="ARBA00022605"/>
    </source>
</evidence>
<name>A0A7R6VYC4_CARRU</name>
<comment type="function">
    <text evidence="2 12">The beta subunit is responsible for the synthesis of L-tryptophan from indole and L-serine.</text>
</comment>
<gene>
    <name evidence="12 14" type="primary">trpB</name>
    <name evidence="14" type="ORF">CRDco_1280</name>
</gene>
<evidence type="ECO:0000256" key="9">
    <source>
        <dbReference type="ARBA" id="ARBA00023141"/>
    </source>
</evidence>
<dbReference type="EMBL" id="AP023214">
    <property type="protein sequence ID" value="BCG49352.1"/>
    <property type="molecule type" value="Genomic_DNA"/>
</dbReference>
<comment type="catalytic activity">
    <reaction evidence="11 12">
        <text>(1S,2R)-1-C-(indol-3-yl)glycerol 3-phosphate + L-serine = D-glyceraldehyde 3-phosphate + L-tryptophan + H2O</text>
        <dbReference type="Rhea" id="RHEA:10532"/>
        <dbReference type="ChEBI" id="CHEBI:15377"/>
        <dbReference type="ChEBI" id="CHEBI:33384"/>
        <dbReference type="ChEBI" id="CHEBI:57912"/>
        <dbReference type="ChEBI" id="CHEBI:58866"/>
        <dbReference type="ChEBI" id="CHEBI:59776"/>
        <dbReference type="EC" id="4.2.1.20"/>
    </reaction>
</comment>
<proteinExistence type="inferred from homology"/>
<protein>
    <recommendedName>
        <fullName evidence="12">Tryptophan synthase beta chain</fullName>
        <ecNumber evidence="12">4.2.1.20</ecNumber>
    </recommendedName>
</protein>
<evidence type="ECO:0000256" key="3">
    <source>
        <dbReference type="ARBA" id="ARBA00004733"/>
    </source>
</evidence>
<accession>A0A7R6VYC4</accession>
<dbReference type="GO" id="GO:0005737">
    <property type="term" value="C:cytoplasm"/>
    <property type="evidence" value="ECO:0007669"/>
    <property type="project" value="TreeGrafter"/>
</dbReference>
<evidence type="ECO:0000256" key="1">
    <source>
        <dbReference type="ARBA" id="ARBA00001933"/>
    </source>
</evidence>
<dbReference type="Proteomes" id="UP000595596">
    <property type="component" value="Chromosome"/>
</dbReference>
<comment type="subunit">
    <text evidence="5 12">Tetramer of two alpha and two beta chains.</text>
</comment>
<keyword evidence="6 12" id="KW-0028">Amino-acid biosynthesis</keyword>
<dbReference type="PANTHER" id="PTHR48077:SF3">
    <property type="entry name" value="TRYPTOPHAN SYNTHASE"/>
    <property type="match status" value="1"/>
</dbReference>
<evidence type="ECO:0000256" key="11">
    <source>
        <dbReference type="ARBA" id="ARBA00049047"/>
    </source>
</evidence>
<reference evidence="14 15" key="1">
    <citation type="journal article" date="2020" name="Genome Biol. Evol.">
        <title>Comparative Genomics Underlines Multiple Roles of Profftella, an Obligate Symbiont of Psyllids: Providing Toxins, Vitamins, and Carotenoids.</title>
        <authorList>
            <person name="Nakabachi A."/>
            <person name="Piel J."/>
            <person name="Malenovsky I."/>
            <person name="Hirose Y."/>
        </authorList>
    </citation>
    <scope>NUCLEOTIDE SEQUENCE [LARGE SCALE GENOMIC DNA]</scope>
    <source>
        <strain evidence="14 15">Dco</strain>
    </source>
</reference>
<keyword evidence="9 12" id="KW-0057">Aromatic amino acid biosynthesis</keyword>
<comment type="cofactor">
    <cofactor evidence="1 12">
        <name>pyridoxal 5'-phosphate</name>
        <dbReference type="ChEBI" id="CHEBI:597326"/>
    </cofactor>
</comment>
<dbReference type="InterPro" id="IPR006653">
    <property type="entry name" value="Trp_synth_b_CS"/>
</dbReference>
<evidence type="ECO:0000256" key="8">
    <source>
        <dbReference type="ARBA" id="ARBA00022898"/>
    </source>
</evidence>
<evidence type="ECO:0000256" key="12">
    <source>
        <dbReference type="HAMAP-Rule" id="MF_00133"/>
    </source>
</evidence>
<dbReference type="EC" id="4.2.1.20" evidence="12"/>
<dbReference type="Pfam" id="PF00291">
    <property type="entry name" value="PALP"/>
    <property type="match status" value="1"/>
</dbReference>
<keyword evidence="8 12" id="KW-0663">Pyridoxal phosphate</keyword>
<keyword evidence="7 12" id="KW-0822">Tryptophan biosynthesis</keyword>
<evidence type="ECO:0000313" key="14">
    <source>
        <dbReference type="EMBL" id="BCG49352.1"/>
    </source>
</evidence>
<feature type="modified residue" description="N6-(pyridoxal phosphate)lysine" evidence="12">
    <location>
        <position position="89"/>
    </location>
</feature>
<keyword evidence="15" id="KW-1185">Reference proteome</keyword>
<dbReference type="SUPFAM" id="SSF53686">
    <property type="entry name" value="Tryptophan synthase beta subunit-like PLP-dependent enzymes"/>
    <property type="match status" value="1"/>
</dbReference>
<dbReference type="InterPro" id="IPR006654">
    <property type="entry name" value="Trp_synth_beta"/>
</dbReference>
<evidence type="ECO:0000256" key="7">
    <source>
        <dbReference type="ARBA" id="ARBA00022822"/>
    </source>
</evidence>